<dbReference type="WBParaSite" id="Minc3s03341g33568">
    <property type="protein sequence ID" value="Minc3s03341g33568"/>
    <property type="gene ID" value="Minc3s03341g33568"/>
</dbReference>
<accession>A0A914N508</accession>
<keyword evidence="1" id="KW-1185">Reference proteome</keyword>
<organism evidence="1 2">
    <name type="scientific">Meloidogyne incognita</name>
    <name type="common">Southern root-knot nematode worm</name>
    <name type="synonym">Oxyuris incognita</name>
    <dbReference type="NCBI Taxonomy" id="6306"/>
    <lineage>
        <taxon>Eukaryota</taxon>
        <taxon>Metazoa</taxon>
        <taxon>Ecdysozoa</taxon>
        <taxon>Nematoda</taxon>
        <taxon>Chromadorea</taxon>
        <taxon>Rhabditida</taxon>
        <taxon>Tylenchina</taxon>
        <taxon>Tylenchomorpha</taxon>
        <taxon>Tylenchoidea</taxon>
        <taxon>Meloidogynidae</taxon>
        <taxon>Meloidogyninae</taxon>
        <taxon>Meloidogyne</taxon>
        <taxon>Meloidogyne incognita group</taxon>
    </lineage>
</organism>
<proteinExistence type="predicted"/>
<sequence length="60" mass="7047">MSKMVDFWVFYQTFFDHQNLRLQQKLGVCIAKSDEKDVVFEDSVEEPFNEQQPSTSNTPS</sequence>
<evidence type="ECO:0000313" key="1">
    <source>
        <dbReference type="Proteomes" id="UP000887563"/>
    </source>
</evidence>
<dbReference type="Proteomes" id="UP000887563">
    <property type="component" value="Unplaced"/>
</dbReference>
<reference evidence="2" key="1">
    <citation type="submission" date="2022-11" db="UniProtKB">
        <authorList>
            <consortium name="WormBaseParasite"/>
        </authorList>
    </citation>
    <scope>IDENTIFICATION</scope>
</reference>
<name>A0A914N508_MELIC</name>
<protein>
    <submittedName>
        <fullName evidence="2">Candidate secreted effector</fullName>
    </submittedName>
</protein>
<dbReference type="AlphaFoldDB" id="A0A914N508"/>
<evidence type="ECO:0000313" key="2">
    <source>
        <dbReference type="WBParaSite" id="Minc3s03341g33568"/>
    </source>
</evidence>